<evidence type="ECO:0000259" key="1">
    <source>
        <dbReference type="PROSITE" id="PS51471"/>
    </source>
</evidence>
<organism evidence="2">
    <name type="scientific">freshwater metagenome</name>
    <dbReference type="NCBI Taxonomy" id="449393"/>
    <lineage>
        <taxon>unclassified sequences</taxon>
        <taxon>metagenomes</taxon>
        <taxon>ecological metagenomes</taxon>
    </lineage>
</organism>
<dbReference type="InterPro" id="IPR005123">
    <property type="entry name" value="Oxoglu/Fe-dep_dioxygenase_dom"/>
</dbReference>
<dbReference type="InterPro" id="IPR008775">
    <property type="entry name" value="Phytyl_CoA_dOase-like"/>
</dbReference>
<dbReference type="EMBL" id="CAFBNE010000222">
    <property type="protein sequence ID" value="CAB4972849.1"/>
    <property type="molecule type" value="Genomic_DNA"/>
</dbReference>
<dbReference type="Pfam" id="PF05721">
    <property type="entry name" value="PhyH"/>
    <property type="match status" value="1"/>
</dbReference>
<dbReference type="PANTHER" id="PTHR20883">
    <property type="entry name" value="PHYTANOYL-COA DIOXYGENASE DOMAIN CONTAINING 1"/>
    <property type="match status" value="1"/>
</dbReference>
<dbReference type="Gene3D" id="2.60.120.620">
    <property type="entry name" value="q2cbj1_9rhob like domain"/>
    <property type="match status" value="1"/>
</dbReference>
<protein>
    <submittedName>
        <fullName evidence="2">Unannotated protein</fullName>
    </submittedName>
</protein>
<dbReference type="PROSITE" id="PS51471">
    <property type="entry name" value="FE2OG_OXY"/>
    <property type="match status" value="1"/>
</dbReference>
<dbReference type="PANTHER" id="PTHR20883:SF14">
    <property type="entry name" value="PHYTANOYL-COA DIOXYGENASE"/>
    <property type="match status" value="1"/>
</dbReference>
<dbReference type="AlphaFoldDB" id="A0A6J7M383"/>
<proteinExistence type="predicted"/>
<dbReference type="SUPFAM" id="SSF51197">
    <property type="entry name" value="Clavaminate synthase-like"/>
    <property type="match status" value="1"/>
</dbReference>
<feature type="domain" description="Fe2OG dioxygenase" evidence="1">
    <location>
        <begin position="97"/>
        <end position="238"/>
    </location>
</feature>
<sequence>MTASRFTPANDLLGQSAALRRKYEQDGFLFFEGVLDAELVGRTRQELCGVLAEQGVVRHGAITPLATGVGIDVVDQQELYALPLYVQLSNSEELQRLLDIVFDEPVSIYHSTNIRYALPMDELHASPPHQDHFFVGPNDDFRTVWIPLMEIDDSVGGLAVARGSHLGGLRDHVETENVSYILKGRKQKGVPIDAIEEEWVTADFKPGDVLIFHCHTLHRGLPNTSDKVRLSLDVRCQPSRRPLNFQARTTMLEQAQYRADVKAIASTLGLDDPAFEIVVNYMLQNGQPVDRATVERVAASTA</sequence>
<name>A0A6J7M383_9ZZZZ</name>
<evidence type="ECO:0000313" key="2">
    <source>
        <dbReference type="EMBL" id="CAB4972849.1"/>
    </source>
</evidence>
<gene>
    <name evidence="2" type="ORF">UFOPK3772_03522</name>
</gene>
<accession>A0A6J7M383</accession>
<reference evidence="2" key="1">
    <citation type="submission" date="2020-05" db="EMBL/GenBank/DDBJ databases">
        <authorList>
            <person name="Chiriac C."/>
            <person name="Salcher M."/>
            <person name="Ghai R."/>
            <person name="Kavagutti S V."/>
        </authorList>
    </citation>
    <scope>NUCLEOTIDE SEQUENCE</scope>
</reference>